<dbReference type="InterPro" id="IPR032675">
    <property type="entry name" value="LRR_dom_sf"/>
</dbReference>
<evidence type="ECO:0000313" key="3">
    <source>
        <dbReference type="Proteomes" id="UP000004995"/>
    </source>
</evidence>
<dbReference type="EMBL" id="AGNK02005229">
    <property type="status" value="NOT_ANNOTATED_CDS"/>
    <property type="molecule type" value="Genomic_DNA"/>
</dbReference>
<dbReference type="eggNOG" id="KOG4658">
    <property type="taxonomic scope" value="Eukaryota"/>
</dbReference>
<feature type="domain" description="R13L1/DRL21-like LRR repeat region" evidence="1">
    <location>
        <begin position="197"/>
        <end position="299"/>
    </location>
</feature>
<reference evidence="3" key="1">
    <citation type="journal article" date="2012" name="Nat. Biotechnol.">
        <title>Reference genome sequence of the model plant Setaria.</title>
        <authorList>
            <person name="Bennetzen J.L."/>
            <person name="Schmutz J."/>
            <person name="Wang H."/>
            <person name="Percifield R."/>
            <person name="Hawkins J."/>
            <person name="Pontaroli A.C."/>
            <person name="Estep M."/>
            <person name="Feng L."/>
            <person name="Vaughn J.N."/>
            <person name="Grimwood J."/>
            <person name="Jenkins J."/>
            <person name="Barry K."/>
            <person name="Lindquist E."/>
            <person name="Hellsten U."/>
            <person name="Deshpande S."/>
            <person name="Wang X."/>
            <person name="Wu X."/>
            <person name="Mitros T."/>
            <person name="Triplett J."/>
            <person name="Yang X."/>
            <person name="Ye C.Y."/>
            <person name="Mauro-Herrera M."/>
            <person name="Wang L."/>
            <person name="Li P."/>
            <person name="Sharma M."/>
            <person name="Sharma R."/>
            <person name="Ronald P.C."/>
            <person name="Panaud O."/>
            <person name="Kellogg E.A."/>
            <person name="Brutnell T.P."/>
            <person name="Doust A.N."/>
            <person name="Tuskan G.A."/>
            <person name="Rokhsar D."/>
            <person name="Devos K.M."/>
        </authorList>
    </citation>
    <scope>NUCLEOTIDE SEQUENCE [LARGE SCALE GENOMIC DNA]</scope>
    <source>
        <strain evidence="3">cv. Yugu1</strain>
    </source>
</reference>
<dbReference type="SUPFAM" id="SSF52058">
    <property type="entry name" value="L domain-like"/>
    <property type="match status" value="1"/>
</dbReference>
<dbReference type="Gramene" id="KQK95835">
    <property type="protein sequence ID" value="KQK95835"/>
    <property type="gene ID" value="SETIT_027847mg"/>
</dbReference>
<dbReference type="PANTHER" id="PTHR47186:SF3">
    <property type="entry name" value="OS09G0267800 PROTEIN"/>
    <property type="match status" value="1"/>
</dbReference>
<dbReference type="InterPro" id="IPR056789">
    <property type="entry name" value="LRR_R13L1-DRL21"/>
</dbReference>
<dbReference type="PANTHER" id="PTHR47186">
    <property type="entry name" value="LEUCINE-RICH REPEAT-CONTAINING PROTEIN 57"/>
    <property type="match status" value="1"/>
</dbReference>
<dbReference type="FunCoup" id="K3ZMM8">
    <property type="interactions" value="3"/>
</dbReference>
<dbReference type="HOGENOM" id="CLU_034915_0_0_1"/>
<proteinExistence type="predicted"/>
<accession>K3ZMM8</accession>
<name>K3ZMM8_SETIT</name>
<dbReference type="OMA" id="YDKSSIC"/>
<evidence type="ECO:0000259" key="1">
    <source>
        <dbReference type="Pfam" id="PF25019"/>
    </source>
</evidence>
<dbReference type="Gene3D" id="3.80.10.10">
    <property type="entry name" value="Ribonuclease Inhibitor"/>
    <property type="match status" value="3"/>
</dbReference>
<dbReference type="EnsemblPlants" id="KQK95835">
    <property type="protein sequence ID" value="KQK95835"/>
    <property type="gene ID" value="SETIT_027847mg"/>
</dbReference>
<reference evidence="2" key="2">
    <citation type="submission" date="2018-08" db="UniProtKB">
        <authorList>
            <consortium name="EnsemblPlants"/>
        </authorList>
    </citation>
    <scope>IDENTIFICATION</scope>
    <source>
        <strain evidence="2">Yugu1</strain>
    </source>
</reference>
<dbReference type="InParanoid" id="K3ZMM8"/>
<dbReference type="AlphaFoldDB" id="K3ZMM8"/>
<dbReference type="Proteomes" id="UP000004995">
    <property type="component" value="Unassembled WGS sequence"/>
</dbReference>
<evidence type="ECO:0000313" key="2">
    <source>
        <dbReference type="EnsemblPlants" id="KQK95835"/>
    </source>
</evidence>
<sequence length="568" mass="65379">PRCARLPSLGQLANLEELHISDMPNIREVATSFYGGRNPFRKLRELCINKMENLEVLSTNLELRCKEMKYFHVDPRKVELSPVILVGSSHLFTLELEPNMFGFSDASEFLQYVSTDLCCCNFAALPDWLGDLASLEHLEVYSAKLQRLPHSIKDVTSLKTLTLKKCNYKLRECCSRLGEDYDKIKPIKHVYAHELIELNIKHLEGLSSSEANIIELAQKEELQFLSLEWSGPVFNEVALEELQPHENLKRLCIKNYVGGDFPNWLRLLPNLVRLELFDVQSGHLHLDYLQSLEDLYISSFPVINRPNDLNLYDKSSICILSTQPVKNLRRVTLGRVGKLLWKTSTLPCIEQKDDKNVFQREQQGGRHSDSGRESSNQRTLFPGLQYLEIDCCLNVRFEPSIPWSARYIISGIKQFPFLFHWPSFYQVMGLSTSALSSKMEIKYIENISSDSDSLQQLDIEELTVDSCIDPVPLPKCILGWKSLRKLEILNCQNMETLPEWLGDMASLRELKVETYWMKTLPPCIERLTSLHTLTLSQCTKGFKQRCSESGEDWSKIELIENVQVELRP</sequence>
<protein>
    <recommendedName>
        <fullName evidence="1">R13L1/DRL21-like LRR repeat region domain-containing protein</fullName>
    </recommendedName>
</protein>
<dbReference type="Pfam" id="PF25019">
    <property type="entry name" value="LRR_R13L1-DRL21"/>
    <property type="match status" value="1"/>
</dbReference>
<organism evidence="2 3">
    <name type="scientific">Setaria italica</name>
    <name type="common">Foxtail millet</name>
    <name type="synonym">Panicum italicum</name>
    <dbReference type="NCBI Taxonomy" id="4555"/>
    <lineage>
        <taxon>Eukaryota</taxon>
        <taxon>Viridiplantae</taxon>
        <taxon>Streptophyta</taxon>
        <taxon>Embryophyta</taxon>
        <taxon>Tracheophyta</taxon>
        <taxon>Spermatophyta</taxon>
        <taxon>Magnoliopsida</taxon>
        <taxon>Liliopsida</taxon>
        <taxon>Poales</taxon>
        <taxon>Poaceae</taxon>
        <taxon>PACMAD clade</taxon>
        <taxon>Panicoideae</taxon>
        <taxon>Panicodae</taxon>
        <taxon>Paniceae</taxon>
        <taxon>Cenchrinae</taxon>
        <taxon>Setaria</taxon>
    </lineage>
</organism>
<keyword evidence="3" id="KW-1185">Reference proteome</keyword>